<keyword evidence="3" id="KW-1185">Reference proteome</keyword>
<reference evidence="2 3" key="1">
    <citation type="journal article" date="2024" name="G3 (Bethesda)">
        <title>Genome assembly of Hibiscus sabdariffa L. provides insights into metabolisms of medicinal natural products.</title>
        <authorList>
            <person name="Kim T."/>
        </authorList>
    </citation>
    <scope>NUCLEOTIDE SEQUENCE [LARGE SCALE GENOMIC DNA]</scope>
    <source>
        <strain evidence="2">TK-2024</strain>
        <tissue evidence="2">Old leaves</tissue>
    </source>
</reference>
<gene>
    <name evidence="2" type="ORF">V6N12_064712</name>
</gene>
<proteinExistence type="predicted"/>
<sequence length="69" mass="7497">MGGHGNDAKAVAGLGPHSTRSLSLHSLTVSPRDPVKRRGGREPMLQPKPTRRDYFPQILSPPVLLISPF</sequence>
<feature type="region of interest" description="Disordered" evidence="1">
    <location>
        <begin position="1"/>
        <end position="56"/>
    </location>
</feature>
<evidence type="ECO:0000256" key="1">
    <source>
        <dbReference type="SAM" id="MobiDB-lite"/>
    </source>
</evidence>
<evidence type="ECO:0000313" key="3">
    <source>
        <dbReference type="Proteomes" id="UP001472677"/>
    </source>
</evidence>
<name>A0ABR2G6X4_9ROSI</name>
<comment type="caution">
    <text evidence="2">The sequence shown here is derived from an EMBL/GenBank/DDBJ whole genome shotgun (WGS) entry which is preliminary data.</text>
</comment>
<dbReference type="EMBL" id="JBBPBM010000002">
    <property type="protein sequence ID" value="KAK8596213.1"/>
    <property type="molecule type" value="Genomic_DNA"/>
</dbReference>
<feature type="compositionally biased region" description="Low complexity" evidence="1">
    <location>
        <begin position="17"/>
        <end position="30"/>
    </location>
</feature>
<dbReference type="Proteomes" id="UP001472677">
    <property type="component" value="Unassembled WGS sequence"/>
</dbReference>
<organism evidence="2 3">
    <name type="scientific">Hibiscus sabdariffa</name>
    <name type="common">roselle</name>
    <dbReference type="NCBI Taxonomy" id="183260"/>
    <lineage>
        <taxon>Eukaryota</taxon>
        <taxon>Viridiplantae</taxon>
        <taxon>Streptophyta</taxon>
        <taxon>Embryophyta</taxon>
        <taxon>Tracheophyta</taxon>
        <taxon>Spermatophyta</taxon>
        <taxon>Magnoliopsida</taxon>
        <taxon>eudicotyledons</taxon>
        <taxon>Gunneridae</taxon>
        <taxon>Pentapetalae</taxon>
        <taxon>rosids</taxon>
        <taxon>malvids</taxon>
        <taxon>Malvales</taxon>
        <taxon>Malvaceae</taxon>
        <taxon>Malvoideae</taxon>
        <taxon>Hibiscus</taxon>
    </lineage>
</organism>
<protein>
    <submittedName>
        <fullName evidence="2">Uncharacterized protein</fullName>
    </submittedName>
</protein>
<evidence type="ECO:0000313" key="2">
    <source>
        <dbReference type="EMBL" id="KAK8596213.1"/>
    </source>
</evidence>
<accession>A0ABR2G6X4</accession>